<dbReference type="UniPathway" id="UPA00077">
    <property type="reaction ID" value="UER00155"/>
</dbReference>
<dbReference type="PANTHER" id="PTHR43071">
    <property type="entry name" value="2-AMINO-4-HYDROXY-6-HYDROXYMETHYLDIHYDROPTERIDINE PYROPHOSPHOKINASE"/>
    <property type="match status" value="1"/>
</dbReference>
<dbReference type="GO" id="GO:0016301">
    <property type="term" value="F:kinase activity"/>
    <property type="evidence" value="ECO:0007669"/>
    <property type="project" value="UniProtKB-KW"/>
</dbReference>
<keyword evidence="9" id="KW-0289">Folate biosynthesis</keyword>
<keyword evidence="7 14" id="KW-0418">Kinase</keyword>
<dbReference type="Proteomes" id="UP000238220">
    <property type="component" value="Unassembled WGS sequence"/>
</dbReference>
<name>A0A2S5TCC8_9GAMM</name>
<dbReference type="GO" id="GO:0046654">
    <property type="term" value="P:tetrahydrofolate biosynthetic process"/>
    <property type="evidence" value="ECO:0007669"/>
    <property type="project" value="UniProtKB-UniPathway"/>
</dbReference>
<accession>A0A2S5TCC8</accession>
<dbReference type="PROSITE" id="PS00794">
    <property type="entry name" value="HPPK"/>
    <property type="match status" value="1"/>
</dbReference>
<reference evidence="14 15" key="1">
    <citation type="submission" date="2018-02" db="EMBL/GenBank/DDBJ databases">
        <title>Genome sequencing of Solimonas sp. HR-BB.</title>
        <authorList>
            <person name="Lee Y."/>
            <person name="Jeon C.O."/>
        </authorList>
    </citation>
    <scope>NUCLEOTIDE SEQUENCE [LARGE SCALE GENOMIC DNA]</scope>
    <source>
        <strain evidence="14 15">HR-BB</strain>
    </source>
</reference>
<keyword evidence="8" id="KW-0067">ATP-binding</keyword>
<evidence type="ECO:0000256" key="9">
    <source>
        <dbReference type="ARBA" id="ARBA00022909"/>
    </source>
</evidence>
<evidence type="ECO:0000256" key="4">
    <source>
        <dbReference type="ARBA" id="ARBA00016218"/>
    </source>
</evidence>
<keyword evidence="6" id="KW-0547">Nucleotide-binding</keyword>
<dbReference type="SUPFAM" id="SSF55083">
    <property type="entry name" value="6-hydroxymethyl-7,8-dihydropterin pyrophosphokinase, HPPK"/>
    <property type="match status" value="1"/>
</dbReference>
<evidence type="ECO:0000313" key="14">
    <source>
        <dbReference type="EMBL" id="PPE72635.1"/>
    </source>
</evidence>
<dbReference type="CDD" id="cd00483">
    <property type="entry name" value="HPPK"/>
    <property type="match status" value="1"/>
</dbReference>
<evidence type="ECO:0000256" key="2">
    <source>
        <dbReference type="ARBA" id="ARBA00005810"/>
    </source>
</evidence>
<dbReference type="PANTHER" id="PTHR43071:SF1">
    <property type="entry name" value="2-AMINO-4-HYDROXY-6-HYDROXYMETHYLDIHYDROPTERIDINE PYROPHOSPHOKINASE"/>
    <property type="match status" value="1"/>
</dbReference>
<evidence type="ECO:0000256" key="1">
    <source>
        <dbReference type="ARBA" id="ARBA00005051"/>
    </source>
</evidence>
<evidence type="ECO:0000256" key="3">
    <source>
        <dbReference type="ARBA" id="ARBA00013253"/>
    </source>
</evidence>
<sequence length="157" mass="16859">MPIAYIGLGANLGQPAEQVLQALAGLSGCGRVLAQSPLYRTAPLGEPGQPDYCNAACAIDTLLTPQQLMSRLLELERAAGRVRDGRRWAARRLDLDLLHYEGITLDSPELRLPHPQIGLRNFVLVPLADVAPDLEIPGVGRVADAARAIGRAGLQPW</sequence>
<dbReference type="GO" id="GO:0046656">
    <property type="term" value="P:folic acid biosynthetic process"/>
    <property type="evidence" value="ECO:0007669"/>
    <property type="project" value="UniProtKB-KW"/>
</dbReference>
<proteinExistence type="inferred from homology"/>
<comment type="function">
    <text evidence="10">Catalyzes the transfer of pyrophosphate from adenosine triphosphate (ATP) to 6-hydroxymethyl-7,8-dihydropterin, an enzymatic step in folate biosynthesis pathway.</text>
</comment>
<comment type="similarity">
    <text evidence="2">Belongs to the HPPK family.</text>
</comment>
<dbReference type="OrthoDB" id="9808041at2"/>
<dbReference type="NCBIfam" id="TIGR01498">
    <property type="entry name" value="folK"/>
    <property type="match status" value="1"/>
</dbReference>
<evidence type="ECO:0000259" key="13">
    <source>
        <dbReference type="PROSITE" id="PS00794"/>
    </source>
</evidence>
<evidence type="ECO:0000256" key="12">
    <source>
        <dbReference type="ARBA" id="ARBA00033413"/>
    </source>
</evidence>
<dbReference type="InterPro" id="IPR035907">
    <property type="entry name" value="Hppk_sf"/>
</dbReference>
<evidence type="ECO:0000256" key="5">
    <source>
        <dbReference type="ARBA" id="ARBA00022679"/>
    </source>
</evidence>
<comment type="pathway">
    <text evidence="1">Cofactor biosynthesis; tetrahydrofolate biosynthesis; 2-amino-4-hydroxy-6-hydroxymethyl-7,8-dihydropteridine diphosphate from 7,8-dihydroneopterin triphosphate: step 4/4.</text>
</comment>
<dbReference type="InterPro" id="IPR000550">
    <property type="entry name" value="Hppk"/>
</dbReference>
<gene>
    <name evidence="14" type="primary">folK</name>
    <name evidence="14" type="ORF">C3942_17825</name>
</gene>
<evidence type="ECO:0000256" key="7">
    <source>
        <dbReference type="ARBA" id="ARBA00022777"/>
    </source>
</evidence>
<keyword evidence="5" id="KW-0808">Transferase</keyword>
<dbReference type="Pfam" id="PF01288">
    <property type="entry name" value="HPPK"/>
    <property type="match status" value="1"/>
</dbReference>
<evidence type="ECO:0000256" key="11">
    <source>
        <dbReference type="ARBA" id="ARBA00029766"/>
    </source>
</evidence>
<comment type="caution">
    <text evidence="14">The sequence shown here is derived from an EMBL/GenBank/DDBJ whole genome shotgun (WGS) entry which is preliminary data.</text>
</comment>
<evidence type="ECO:0000313" key="15">
    <source>
        <dbReference type="Proteomes" id="UP000238220"/>
    </source>
</evidence>
<organism evidence="14 15">
    <name type="scientific">Solimonas fluminis</name>
    <dbReference type="NCBI Taxonomy" id="2086571"/>
    <lineage>
        <taxon>Bacteria</taxon>
        <taxon>Pseudomonadati</taxon>
        <taxon>Pseudomonadota</taxon>
        <taxon>Gammaproteobacteria</taxon>
        <taxon>Nevskiales</taxon>
        <taxon>Nevskiaceae</taxon>
        <taxon>Solimonas</taxon>
    </lineage>
</organism>
<dbReference type="RefSeq" id="WP_104231721.1">
    <property type="nucleotide sequence ID" value="NZ_PSNW01000011.1"/>
</dbReference>
<keyword evidence="15" id="KW-1185">Reference proteome</keyword>
<evidence type="ECO:0000256" key="10">
    <source>
        <dbReference type="ARBA" id="ARBA00029409"/>
    </source>
</evidence>
<protein>
    <recommendedName>
        <fullName evidence="4">2-amino-4-hydroxy-6-hydroxymethyldihydropteridine pyrophosphokinase</fullName>
        <ecNumber evidence="3">2.7.6.3</ecNumber>
    </recommendedName>
    <alternativeName>
        <fullName evidence="11">6-hydroxymethyl-7,8-dihydropterin pyrophosphokinase</fullName>
    </alternativeName>
    <alternativeName>
        <fullName evidence="12">7,8-dihydro-6-hydroxymethylpterin-pyrophosphokinase</fullName>
    </alternativeName>
</protein>
<dbReference type="Gene3D" id="3.30.70.560">
    <property type="entry name" value="7,8-Dihydro-6-hydroxymethylpterin-pyrophosphokinase HPPK"/>
    <property type="match status" value="1"/>
</dbReference>
<dbReference type="EC" id="2.7.6.3" evidence="3"/>
<dbReference type="EMBL" id="PSNW01000011">
    <property type="protein sequence ID" value="PPE72635.1"/>
    <property type="molecule type" value="Genomic_DNA"/>
</dbReference>
<dbReference type="AlphaFoldDB" id="A0A2S5TCC8"/>
<dbReference type="GO" id="GO:0003848">
    <property type="term" value="F:2-amino-4-hydroxy-6-hydroxymethyldihydropteridine diphosphokinase activity"/>
    <property type="evidence" value="ECO:0007669"/>
    <property type="project" value="UniProtKB-EC"/>
</dbReference>
<evidence type="ECO:0000256" key="6">
    <source>
        <dbReference type="ARBA" id="ARBA00022741"/>
    </source>
</evidence>
<feature type="domain" description="7,8-dihydro-6-hydroxymethylpterin-pyrophosphokinase" evidence="13">
    <location>
        <begin position="87"/>
        <end position="98"/>
    </location>
</feature>
<evidence type="ECO:0000256" key="8">
    <source>
        <dbReference type="ARBA" id="ARBA00022840"/>
    </source>
</evidence>
<dbReference type="GO" id="GO:0005524">
    <property type="term" value="F:ATP binding"/>
    <property type="evidence" value="ECO:0007669"/>
    <property type="project" value="UniProtKB-KW"/>
</dbReference>